<evidence type="ECO:0000259" key="2">
    <source>
        <dbReference type="SMART" id="SM00646"/>
    </source>
</evidence>
<dbReference type="GO" id="GO:0009253">
    <property type="term" value="P:peptidoglycan catabolic process"/>
    <property type="evidence" value="ECO:0007669"/>
    <property type="project" value="InterPro"/>
</dbReference>
<dbReference type="AlphaFoldDB" id="A0A494XLN4"/>
<evidence type="ECO:0000313" key="3">
    <source>
        <dbReference type="EMBL" id="RKP51607.1"/>
    </source>
</evidence>
<evidence type="ECO:0000256" key="1">
    <source>
        <dbReference type="SAM" id="SignalP"/>
    </source>
</evidence>
<dbReference type="PANTHER" id="PTHR30404:SF7">
    <property type="entry name" value="CELL WALL AMIDASE LYTH-RELATED"/>
    <property type="match status" value="1"/>
</dbReference>
<dbReference type="SUPFAM" id="SSF53187">
    <property type="entry name" value="Zn-dependent exopeptidases"/>
    <property type="match status" value="1"/>
</dbReference>
<keyword evidence="4" id="KW-1185">Reference proteome</keyword>
<comment type="caution">
    <text evidence="3">The sequence shown here is derived from an EMBL/GenBank/DDBJ whole genome shotgun (WGS) entry which is preliminary data.</text>
</comment>
<dbReference type="InterPro" id="IPR002508">
    <property type="entry name" value="MurNAc-LAA_cat"/>
</dbReference>
<sequence>MRKNTRNLTIIIASLAIAAILLHNKVEGEASTGTKTIESQGGRPNPSISIVNTAQTPILQGKTIVIDPGHGGKDVGSIGKDDIYEKDITLPTALKLKQELEKTGATVIMTRETDEKLPLEQRVDIANANMADLFISIHFDAYKDSSVSGMTTYYYKKEDESLATLMHDQLFGQSMNAKDRGVHFGDYQVLRDNDRPSLLLELGYISNEQEEKRIRTTAFQEQVSKAIVKGIIACLT</sequence>
<reference evidence="3 4" key="1">
    <citation type="submission" date="2018-10" db="EMBL/GenBank/DDBJ databases">
        <title>Cohnella sp. M2MS4P-1, whole genome shotgun sequence.</title>
        <authorList>
            <person name="Tuo L."/>
        </authorList>
    </citation>
    <scope>NUCLEOTIDE SEQUENCE [LARGE SCALE GENOMIC DNA]</scope>
    <source>
        <strain evidence="3 4">M2MS4P-1</strain>
    </source>
</reference>
<proteinExistence type="predicted"/>
<accession>A0A494XLN4</accession>
<dbReference type="CDD" id="cd02696">
    <property type="entry name" value="MurNAc-LAA"/>
    <property type="match status" value="1"/>
</dbReference>
<dbReference type="SMART" id="SM00646">
    <property type="entry name" value="Ami_3"/>
    <property type="match status" value="1"/>
</dbReference>
<feature type="domain" description="MurNAc-LAA" evidence="2">
    <location>
        <begin position="123"/>
        <end position="232"/>
    </location>
</feature>
<keyword evidence="1" id="KW-0732">Signal</keyword>
<dbReference type="InterPro" id="IPR050695">
    <property type="entry name" value="N-acetylmuramoyl_amidase_3"/>
</dbReference>
<dbReference type="Gene3D" id="3.40.630.40">
    <property type="entry name" value="Zn-dependent exopeptidases"/>
    <property type="match status" value="1"/>
</dbReference>
<dbReference type="EMBL" id="RBZM01000007">
    <property type="protein sequence ID" value="RKP51607.1"/>
    <property type="molecule type" value="Genomic_DNA"/>
</dbReference>
<organism evidence="3 4">
    <name type="scientific">Cohnella endophytica</name>
    <dbReference type="NCBI Taxonomy" id="2419778"/>
    <lineage>
        <taxon>Bacteria</taxon>
        <taxon>Bacillati</taxon>
        <taxon>Bacillota</taxon>
        <taxon>Bacilli</taxon>
        <taxon>Bacillales</taxon>
        <taxon>Paenibacillaceae</taxon>
        <taxon>Cohnella</taxon>
    </lineage>
</organism>
<dbReference type="GO" id="GO:0008745">
    <property type="term" value="F:N-acetylmuramoyl-L-alanine amidase activity"/>
    <property type="evidence" value="ECO:0007669"/>
    <property type="project" value="InterPro"/>
</dbReference>
<protein>
    <submittedName>
        <fullName evidence="3">N-acetylmuramoyl-L-alanine amidase</fullName>
    </submittedName>
</protein>
<dbReference type="Pfam" id="PF01520">
    <property type="entry name" value="Amidase_3"/>
    <property type="match status" value="1"/>
</dbReference>
<dbReference type="OrthoDB" id="9806267at2"/>
<gene>
    <name evidence="3" type="ORF">D7Z26_17670</name>
</gene>
<dbReference type="GO" id="GO:0030288">
    <property type="term" value="C:outer membrane-bounded periplasmic space"/>
    <property type="evidence" value="ECO:0007669"/>
    <property type="project" value="TreeGrafter"/>
</dbReference>
<feature type="chain" id="PRO_5038443949" evidence="1">
    <location>
        <begin position="19"/>
        <end position="236"/>
    </location>
</feature>
<dbReference type="RefSeq" id="WP_120978306.1">
    <property type="nucleotide sequence ID" value="NZ_RBZM01000007.1"/>
</dbReference>
<feature type="signal peptide" evidence="1">
    <location>
        <begin position="1"/>
        <end position="18"/>
    </location>
</feature>
<evidence type="ECO:0000313" key="4">
    <source>
        <dbReference type="Proteomes" id="UP000282076"/>
    </source>
</evidence>
<dbReference type="PANTHER" id="PTHR30404">
    <property type="entry name" value="N-ACETYLMURAMOYL-L-ALANINE AMIDASE"/>
    <property type="match status" value="1"/>
</dbReference>
<dbReference type="Proteomes" id="UP000282076">
    <property type="component" value="Unassembled WGS sequence"/>
</dbReference>
<name>A0A494XLN4_9BACL</name>